<accession>A0A8H6HCT9</accession>
<organism evidence="1 2">
    <name type="scientific">Ephemerocybe angulata</name>
    <dbReference type="NCBI Taxonomy" id="980116"/>
    <lineage>
        <taxon>Eukaryota</taxon>
        <taxon>Fungi</taxon>
        <taxon>Dikarya</taxon>
        <taxon>Basidiomycota</taxon>
        <taxon>Agaricomycotina</taxon>
        <taxon>Agaricomycetes</taxon>
        <taxon>Agaricomycetidae</taxon>
        <taxon>Agaricales</taxon>
        <taxon>Agaricineae</taxon>
        <taxon>Psathyrellaceae</taxon>
        <taxon>Ephemerocybe</taxon>
    </lineage>
</organism>
<dbReference type="Proteomes" id="UP000521943">
    <property type="component" value="Unassembled WGS sequence"/>
</dbReference>
<evidence type="ECO:0000313" key="1">
    <source>
        <dbReference type="EMBL" id="KAF6744690.1"/>
    </source>
</evidence>
<keyword evidence="2" id="KW-1185">Reference proteome</keyword>
<reference evidence="1 2" key="1">
    <citation type="submission" date="2020-07" db="EMBL/GenBank/DDBJ databases">
        <title>Comparative genomics of pyrophilous fungi reveals a link between fire events and developmental genes.</title>
        <authorList>
            <consortium name="DOE Joint Genome Institute"/>
            <person name="Steindorff A.S."/>
            <person name="Carver A."/>
            <person name="Calhoun S."/>
            <person name="Stillman K."/>
            <person name="Liu H."/>
            <person name="Lipzen A."/>
            <person name="Pangilinan J."/>
            <person name="Labutti K."/>
            <person name="Bruns T.D."/>
            <person name="Grigoriev I.V."/>
        </authorList>
    </citation>
    <scope>NUCLEOTIDE SEQUENCE [LARGE SCALE GENOMIC DNA]</scope>
    <source>
        <strain evidence="1 2">CBS 144469</strain>
    </source>
</reference>
<proteinExistence type="predicted"/>
<comment type="caution">
    <text evidence="1">The sequence shown here is derived from an EMBL/GenBank/DDBJ whole genome shotgun (WGS) entry which is preliminary data.</text>
</comment>
<name>A0A8H6HCT9_9AGAR</name>
<protein>
    <submittedName>
        <fullName evidence="1">Uncharacterized protein</fullName>
    </submittedName>
</protein>
<dbReference type="AlphaFoldDB" id="A0A8H6HCT9"/>
<evidence type="ECO:0000313" key="2">
    <source>
        <dbReference type="Proteomes" id="UP000521943"/>
    </source>
</evidence>
<gene>
    <name evidence="1" type="ORF">DFP72DRAFT_1078170</name>
</gene>
<dbReference type="EMBL" id="JACGCI010000115">
    <property type="protein sequence ID" value="KAF6744690.1"/>
    <property type="molecule type" value="Genomic_DNA"/>
</dbReference>
<sequence>MPNSSDSTTSTTNNDDFGEDACYDGCGDTQGCWSRKRTQDLVYHSCLQSCNGRVNSLFISCLEANPTSQTSLLCINQAAYQWLQPFIYHSISFTTARKLVLFHRTHDVPDDRLSSRLGWVHNLYIGAGPEQQGDLLYTSPWPLTIVCRLFWVFTSLERLDLLHLDQNQWQKLEYAIPSSLKVLTLGPIHGPFHVSDLRKKPLLEHFTSAEAFMRDDEVLDVVTYPSMKTFRRMTNSTKNGVALCCTDQAECVAGSQNLERYEITICAPEPEADEGTEELRTRVKEITDDPRVYISTVPGSQWNDVIYDEYCSARRQFFGGQQFP</sequence>
<dbReference type="OrthoDB" id="2998779at2759"/>